<keyword evidence="7" id="KW-1185">Reference proteome</keyword>
<reference evidence="6 7" key="1">
    <citation type="submission" date="2017-01" db="EMBL/GenBank/DDBJ databases">
        <authorList>
            <person name="Mah S.A."/>
            <person name="Swanson W.J."/>
            <person name="Moy G.W."/>
            <person name="Vacquier V.D."/>
        </authorList>
    </citation>
    <scope>NUCLEOTIDE SEQUENCE [LARGE SCALE GENOMIC DNA]</scope>
    <source>
        <strain evidence="6 7">DSM 11589</strain>
    </source>
</reference>
<dbReference type="STRING" id="80876.SAMN05421779_101455"/>
<evidence type="ECO:0000256" key="1">
    <source>
        <dbReference type="ARBA" id="ARBA00022729"/>
    </source>
</evidence>
<dbReference type="RefSeq" id="WP_175616959.1">
    <property type="nucleotide sequence ID" value="NZ_FTOA01000001.1"/>
</dbReference>
<evidence type="ECO:0000256" key="2">
    <source>
        <dbReference type="ARBA" id="ARBA00023136"/>
    </source>
</evidence>
<dbReference type="PANTHER" id="PTHR37482:SF1">
    <property type="entry name" value="OUTER MEMBRANE PROTEIN ASSEMBLY FACTOR BAME"/>
    <property type="match status" value="1"/>
</dbReference>
<dbReference type="GO" id="GO:0051205">
    <property type="term" value="P:protein insertion into membrane"/>
    <property type="evidence" value="ECO:0007669"/>
    <property type="project" value="TreeGrafter"/>
</dbReference>
<accession>A0A1N7IPU0</accession>
<dbReference type="Gene3D" id="3.30.1450.10">
    <property type="match status" value="1"/>
</dbReference>
<dbReference type="GO" id="GO:0030674">
    <property type="term" value="F:protein-macromolecule adaptor activity"/>
    <property type="evidence" value="ECO:0007669"/>
    <property type="project" value="TreeGrafter"/>
</dbReference>
<dbReference type="GO" id="GO:1990063">
    <property type="term" value="C:Bam protein complex"/>
    <property type="evidence" value="ECO:0007669"/>
    <property type="project" value="TreeGrafter"/>
</dbReference>
<protein>
    <submittedName>
        <fullName evidence="6">Beta-barrel assembly machine subunit BamE</fullName>
    </submittedName>
</protein>
<feature type="domain" description="Outer membrane protein assembly factor BamE" evidence="5">
    <location>
        <begin position="45"/>
        <end position="120"/>
    </location>
</feature>
<evidence type="ECO:0000259" key="5">
    <source>
        <dbReference type="Pfam" id="PF04355"/>
    </source>
</evidence>
<dbReference type="InterPro" id="IPR007450">
    <property type="entry name" value="BamE_dom"/>
</dbReference>
<keyword evidence="1 4" id="KW-0732">Signal</keyword>
<name>A0A1N7IPU0_9PROT</name>
<dbReference type="EMBL" id="FTOA01000001">
    <property type="protein sequence ID" value="SIS39114.1"/>
    <property type="molecule type" value="Genomic_DNA"/>
</dbReference>
<keyword evidence="2" id="KW-0472">Membrane</keyword>
<organism evidence="6 7">
    <name type="scientific">Insolitispirillum peregrinum</name>
    <dbReference type="NCBI Taxonomy" id="80876"/>
    <lineage>
        <taxon>Bacteria</taxon>
        <taxon>Pseudomonadati</taxon>
        <taxon>Pseudomonadota</taxon>
        <taxon>Alphaproteobacteria</taxon>
        <taxon>Rhodospirillales</taxon>
        <taxon>Novispirillaceae</taxon>
        <taxon>Insolitispirillum</taxon>
    </lineage>
</organism>
<evidence type="ECO:0000256" key="4">
    <source>
        <dbReference type="SAM" id="SignalP"/>
    </source>
</evidence>
<dbReference type="Proteomes" id="UP000185678">
    <property type="component" value="Unassembled WGS sequence"/>
</dbReference>
<evidence type="ECO:0000313" key="7">
    <source>
        <dbReference type="Proteomes" id="UP000185678"/>
    </source>
</evidence>
<evidence type="ECO:0000313" key="6">
    <source>
        <dbReference type="EMBL" id="SIS39114.1"/>
    </source>
</evidence>
<dbReference type="PANTHER" id="PTHR37482">
    <property type="entry name" value="OUTER MEMBRANE PROTEIN ASSEMBLY FACTOR BAME"/>
    <property type="match status" value="1"/>
</dbReference>
<dbReference type="InterPro" id="IPR026592">
    <property type="entry name" value="BamE"/>
</dbReference>
<evidence type="ECO:0000256" key="3">
    <source>
        <dbReference type="ARBA" id="ARBA00023237"/>
    </source>
</evidence>
<feature type="chain" id="PRO_5009942809" evidence="4">
    <location>
        <begin position="39"/>
        <end position="172"/>
    </location>
</feature>
<keyword evidence="3" id="KW-0998">Cell outer membrane</keyword>
<dbReference type="Pfam" id="PF04355">
    <property type="entry name" value="BamE"/>
    <property type="match status" value="1"/>
</dbReference>
<dbReference type="GO" id="GO:0043165">
    <property type="term" value="P:Gram-negative-bacterium-type cell outer membrane assembly"/>
    <property type="evidence" value="ECO:0007669"/>
    <property type="project" value="TreeGrafter"/>
</dbReference>
<dbReference type="AlphaFoldDB" id="A0A1N7IPU0"/>
<dbReference type="InterPro" id="IPR037873">
    <property type="entry name" value="BamE-like"/>
</dbReference>
<proteinExistence type="predicted"/>
<feature type="signal peptide" evidence="4">
    <location>
        <begin position="1"/>
        <end position="38"/>
    </location>
</feature>
<gene>
    <name evidence="6" type="ORF">SAMN05421779_101455</name>
</gene>
<sequence>MTNRACDARPSRRSGLMTLCARVLVAATLAVGVTACSAPEVQTRGNIPTAKKIAEIEPGSTTRPQVESLLGTPSTTSLFDNGETWFYMGAYTQQYAYHATEELERHILAVSFDQNGVVSQVKALNKDDGSEMTLVERKTPTAGNELTLMEQLLGNVGRFSNENTGGKGVTRK</sequence>